<dbReference type="EMBL" id="LAZR01005127">
    <property type="protein sequence ID" value="KKN02634.1"/>
    <property type="molecule type" value="Genomic_DNA"/>
</dbReference>
<gene>
    <name evidence="2" type="ORF">LCGC14_1115840</name>
</gene>
<accession>A0A0F9MA66</accession>
<protein>
    <submittedName>
        <fullName evidence="2">Uncharacterized protein</fullName>
    </submittedName>
</protein>
<organism evidence="2">
    <name type="scientific">marine sediment metagenome</name>
    <dbReference type="NCBI Taxonomy" id="412755"/>
    <lineage>
        <taxon>unclassified sequences</taxon>
        <taxon>metagenomes</taxon>
        <taxon>ecological metagenomes</taxon>
    </lineage>
</organism>
<comment type="caution">
    <text evidence="2">The sequence shown here is derived from an EMBL/GenBank/DDBJ whole genome shotgun (WGS) entry which is preliminary data.</text>
</comment>
<keyword evidence="1" id="KW-0472">Membrane</keyword>
<reference evidence="2" key="1">
    <citation type="journal article" date="2015" name="Nature">
        <title>Complex archaea that bridge the gap between prokaryotes and eukaryotes.</title>
        <authorList>
            <person name="Spang A."/>
            <person name="Saw J.H."/>
            <person name="Jorgensen S.L."/>
            <person name="Zaremba-Niedzwiedzka K."/>
            <person name="Martijn J."/>
            <person name="Lind A.E."/>
            <person name="van Eijk R."/>
            <person name="Schleper C."/>
            <person name="Guy L."/>
            <person name="Ettema T.J."/>
        </authorList>
    </citation>
    <scope>NUCLEOTIDE SEQUENCE</scope>
</reference>
<sequence>MIELHALFVGGLLASISILIIYQLLKWFLRKDEK</sequence>
<keyword evidence="1" id="KW-0812">Transmembrane</keyword>
<feature type="transmembrane region" description="Helical" evidence="1">
    <location>
        <begin position="6"/>
        <end position="25"/>
    </location>
</feature>
<evidence type="ECO:0000313" key="2">
    <source>
        <dbReference type="EMBL" id="KKN02634.1"/>
    </source>
</evidence>
<name>A0A0F9MA66_9ZZZZ</name>
<proteinExistence type="predicted"/>
<evidence type="ECO:0000256" key="1">
    <source>
        <dbReference type="SAM" id="Phobius"/>
    </source>
</evidence>
<dbReference type="AlphaFoldDB" id="A0A0F9MA66"/>
<keyword evidence="1" id="KW-1133">Transmembrane helix</keyword>